<dbReference type="EMBL" id="SMRU01000009">
    <property type="protein sequence ID" value="TDF96859.1"/>
    <property type="molecule type" value="Genomic_DNA"/>
</dbReference>
<proteinExistence type="predicted"/>
<evidence type="ECO:0000313" key="3">
    <source>
        <dbReference type="Proteomes" id="UP000295511"/>
    </source>
</evidence>
<comment type="caution">
    <text evidence="2">The sequence shown here is derived from an EMBL/GenBank/DDBJ whole genome shotgun (WGS) entry which is preliminary data.</text>
</comment>
<sequence length="150" mass="15502">MTAYAASSVTAFAPGNVPCNGHLKGEDDERFIIDCPVCEPLLAGDPFWATSLEEAPLTGPEMREAERKKAQGSAAMAEFSQAFMANFMSQQAAAFAAQQAEAAKAAESEKAKAEVEANAAKEDAEAAARAAAPKPAPKSAPRSKARGASA</sequence>
<gene>
    <name evidence="2" type="ORF">E1809_09045</name>
</gene>
<name>A0A4R5KML0_9MICC</name>
<dbReference type="AlphaFoldDB" id="A0A4R5KML0"/>
<evidence type="ECO:0000313" key="2">
    <source>
        <dbReference type="EMBL" id="TDF96859.1"/>
    </source>
</evidence>
<organism evidence="2 3">
    <name type="scientific">Arthrobacter terricola</name>
    <dbReference type="NCBI Taxonomy" id="2547396"/>
    <lineage>
        <taxon>Bacteria</taxon>
        <taxon>Bacillati</taxon>
        <taxon>Actinomycetota</taxon>
        <taxon>Actinomycetes</taxon>
        <taxon>Micrococcales</taxon>
        <taxon>Micrococcaceae</taxon>
        <taxon>Arthrobacter</taxon>
    </lineage>
</organism>
<feature type="region of interest" description="Disordered" evidence="1">
    <location>
        <begin position="98"/>
        <end position="150"/>
    </location>
</feature>
<dbReference type="Proteomes" id="UP000295511">
    <property type="component" value="Unassembled WGS sequence"/>
</dbReference>
<accession>A0A4R5KML0</accession>
<feature type="compositionally biased region" description="Low complexity" evidence="1">
    <location>
        <begin position="127"/>
        <end position="140"/>
    </location>
</feature>
<feature type="compositionally biased region" description="Basic residues" evidence="1">
    <location>
        <begin position="141"/>
        <end position="150"/>
    </location>
</feature>
<keyword evidence="3" id="KW-1185">Reference proteome</keyword>
<protein>
    <submittedName>
        <fullName evidence="2">Uncharacterized protein</fullName>
    </submittedName>
</protein>
<evidence type="ECO:0000256" key="1">
    <source>
        <dbReference type="SAM" id="MobiDB-lite"/>
    </source>
</evidence>
<feature type="compositionally biased region" description="Basic and acidic residues" evidence="1">
    <location>
        <begin position="104"/>
        <end position="126"/>
    </location>
</feature>
<dbReference type="RefSeq" id="WP_133203908.1">
    <property type="nucleotide sequence ID" value="NZ_SMRU01000009.1"/>
</dbReference>
<reference evidence="2 3" key="1">
    <citation type="submission" date="2019-03" db="EMBL/GenBank/DDBJ databases">
        <title>Whole genome sequence of Arthrobacter sp JH1-1.</title>
        <authorList>
            <person name="Trinh H.N."/>
        </authorList>
    </citation>
    <scope>NUCLEOTIDE SEQUENCE [LARGE SCALE GENOMIC DNA]</scope>
    <source>
        <strain evidence="2 3">JH1-1</strain>
    </source>
</reference>